<dbReference type="SUPFAM" id="SSF54106">
    <property type="entry name" value="LysM domain"/>
    <property type="match status" value="1"/>
</dbReference>
<evidence type="ECO:0000259" key="3">
    <source>
        <dbReference type="PROSITE" id="PS50943"/>
    </source>
</evidence>
<dbReference type="InterPro" id="IPR018392">
    <property type="entry name" value="LysM"/>
</dbReference>
<dbReference type="InParanoid" id="E8N392"/>
<evidence type="ECO:0000313" key="6">
    <source>
        <dbReference type="Proteomes" id="UP000008922"/>
    </source>
</evidence>
<feature type="domain" description="HTH cro/C1-type" evidence="3">
    <location>
        <begin position="51"/>
        <end position="67"/>
    </location>
</feature>
<evidence type="ECO:0000256" key="1">
    <source>
        <dbReference type="SAM" id="MobiDB-lite"/>
    </source>
</evidence>
<dbReference type="OrthoDB" id="167020at2"/>
<keyword evidence="2" id="KW-1133">Transmembrane helix</keyword>
<dbReference type="HOGENOM" id="CLU_1507631_0_0_0"/>
<dbReference type="EMBL" id="AP012029">
    <property type="protein sequence ID" value="BAJ62906.1"/>
    <property type="molecule type" value="Genomic_DNA"/>
</dbReference>
<dbReference type="PROSITE" id="PS50943">
    <property type="entry name" value="HTH_CROC1"/>
    <property type="match status" value="1"/>
</dbReference>
<feature type="compositionally biased region" description="Pro residues" evidence="1">
    <location>
        <begin position="104"/>
        <end position="114"/>
    </location>
</feature>
<dbReference type="Gene3D" id="3.10.350.10">
    <property type="entry name" value="LysM domain"/>
    <property type="match status" value="1"/>
</dbReference>
<reference evidence="5 6" key="1">
    <citation type="submission" date="2010-12" db="EMBL/GenBank/DDBJ databases">
        <title>Whole genome sequence of Anaerolinea thermophila UNI-1.</title>
        <authorList>
            <person name="Narita-Yamada S."/>
            <person name="Kishi E."/>
            <person name="Watanabe Y."/>
            <person name="Takasaki K."/>
            <person name="Ankai A."/>
            <person name="Oguchi A."/>
            <person name="Fukui S."/>
            <person name="Takahashi M."/>
            <person name="Yashiro I."/>
            <person name="Hosoyama A."/>
            <person name="Sekiguchi Y."/>
            <person name="Hanada S."/>
            <person name="Fujita N."/>
        </authorList>
    </citation>
    <scope>NUCLEOTIDE SEQUENCE [LARGE SCALE GENOMIC DNA]</scope>
    <source>
        <strain evidence="6">DSM 14523 / JCM 11388 / NBRC 100420 / UNI-1</strain>
    </source>
</reference>
<keyword evidence="2" id="KW-0812">Transmembrane</keyword>
<dbReference type="Pfam" id="PF01476">
    <property type="entry name" value="LysM"/>
    <property type="match status" value="1"/>
</dbReference>
<name>E8N392_ANATU</name>
<dbReference type="InterPro" id="IPR001387">
    <property type="entry name" value="Cro/C1-type_HTH"/>
</dbReference>
<evidence type="ECO:0000256" key="2">
    <source>
        <dbReference type="SAM" id="Phobius"/>
    </source>
</evidence>
<proteinExistence type="predicted"/>
<keyword evidence="2" id="KW-0472">Membrane</keyword>
<dbReference type="InterPro" id="IPR036779">
    <property type="entry name" value="LysM_dom_sf"/>
</dbReference>
<dbReference type="eggNOG" id="COG1388">
    <property type="taxonomic scope" value="Bacteria"/>
</dbReference>
<evidence type="ECO:0000259" key="4">
    <source>
        <dbReference type="PROSITE" id="PS51782"/>
    </source>
</evidence>
<evidence type="ECO:0000313" key="5">
    <source>
        <dbReference type="EMBL" id="BAJ62906.1"/>
    </source>
</evidence>
<dbReference type="AlphaFoldDB" id="E8N392"/>
<dbReference type="CDD" id="cd00118">
    <property type="entry name" value="LysM"/>
    <property type="match status" value="1"/>
</dbReference>
<accession>E8N392</accession>
<feature type="transmembrane region" description="Helical" evidence="2">
    <location>
        <begin position="154"/>
        <end position="174"/>
    </location>
</feature>
<keyword evidence="6" id="KW-1185">Reference proteome</keyword>
<dbReference type="Proteomes" id="UP000008922">
    <property type="component" value="Chromosome"/>
</dbReference>
<organism evidence="5 6">
    <name type="scientific">Anaerolinea thermophila (strain DSM 14523 / JCM 11388 / NBRC 100420 / UNI-1)</name>
    <dbReference type="NCBI Taxonomy" id="926569"/>
    <lineage>
        <taxon>Bacteria</taxon>
        <taxon>Bacillati</taxon>
        <taxon>Chloroflexota</taxon>
        <taxon>Anaerolineae</taxon>
        <taxon>Anaerolineales</taxon>
        <taxon>Anaerolineaceae</taxon>
        <taxon>Anaerolinea</taxon>
    </lineage>
</organism>
<feature type="domain" description="LysM" evidence="4">
    <location>
        <begin position="43"/>
        <end position="88"/>
    </location>
</feature>
<dbReference type="KEGG" id="atm:ANT_08720"/>
<protein>
    <submittedName>
        <fullName evidence="5">Uncharacterized protein</fullName>
    </submittedName>
</protein>
<sequence>MRLRLWLICFFVAWGLAFLAIPVNAEDLQQGIITATPQPDGSIVHVVQEGETLATIAEAYGVSMAEIRALNGLAPTANLIFPGERLIIRIAPTPTETPTITPTVPRPTRTPTPVTPTRTPVPTRTPAPTLTPTPTPHPVVQAVNGFVEANRRPLLIGMVVTCAVGLIWTLWAGFRREA</sequence>
<gene>
    <name evidence="5" type="ordered locus">ANT_08720</name>
</gene>
<dbReference type="RefSeq" id="WP_013559298.1">
    <property type="nucleotide sequence ID" value="NC_014960.1"/>
</dbReference>
<feature type="region of interest" description="Disordered" evidence="1">
    <location>
        <begin position="97"/>
        <end position="136"/>
    </location>
</feature>
<dbReference type="PROSITE" id="PS51782">
    <property type="entry name" value="LYSM"/>
    <property type="match status" value="1"/>
</dbReference>
<dbReference type="STRING" id="926569.ANT_08720"/>
<feature type="compositionally biased region" description="Pro residues" evidence="1">
    <location>
        <begin position="123"/>
        <end position="136"/>
    </location>
</feature>
<dbReference type="SMART" id="SM00257">
    <property type="entry name" value="LysM"/>
    <property type="match status" value="1"/>
</dbReference>